<dbReference type="PIRSF" id="PIRSF003180">
    <property type="entry name" value="DiGMPpdiest_YuxH"/>
    <property type="match status" value="1"/>
</dbReference>
<organism evidence="3 4">
    <name type="scientific">Hydrogenobacter hydrogenophilus</name>
    <dbReference type="NCBI Taxonomy" id="35835"/>
    <lineage>
        <taxon>Bacteria</taxon>
        <taxon>Pseudomonadati</taxon>
        <taxon>Aquificota</taxon>
        <taxon>Aquificia</taxon>
        <taxon>Aquificales</taxon>
        <taxon>Aquificaceae</taxon>
        <taxon>Hydrogenobacter</taxon>
    </lineage>
</organism>
<dbReference type="InterPro" id="IPR052340">
    <property type="entry name" value="RNase_Y/CdgJ"/>
</dbReference>
<keyword evidence="4" id="KW-1185">Reference proteome</keyword>
<evidence type="ECO:0000313" key="4">
    <source>
        <dbReference type="Proteomes" id="UP000218627"/>
    </source>
</evidence>
<dbReference type="Pfam" id="PF00563">
    <property type="entry name" value="EAL"/>
    <property type="match status" value="1"/>
</dbReference>
<dbReference type="Gene3D" id="1.10.3210.10">
    <property type="entry name" value="Hypothetical protein af1432"/>
    <property type="match status" value="1"/>
</dbReference>
<dbReference type="InterPro" id="IPR001633">
    <property type="entry name" value="EAL_dom"/>
</dbReference>
<dbReference type="Proteomes" id="UP000218627">
    <property type="component" value="Unassembled WGS sequence"/>
</dbReference>
<dbReference type="InterPro" id="IPR014408">
    <property type="entry name" value="dGMP_Pdiesterase_EAL/HD-GYP"/>
</dbReference>
<feature type="domain" description="EAL" evidence="1">
    <location>
        <begin position="1"/>
        <end position="206"/>
    </location>
</feature>
<name>A0A285PAN6_9AQUI</name>
<dbReference type="Pfam" id="PF08668">
    <property type="entry name" value="HDOD"/>
    <property type="match status" value="1"/>
</dbReference>
<evidence type="ECO:0000313" key="3">
    <source>
        <dbReference type="EMBL" id="SNZ16921.1"/>
    </source>
</evidence>
<dbReference type="PANTHER" id="PTHR33525:SF4">
    <property type="entry name" value="CYCLIC DI-GMP PHOSPHODIESTERASE CDGJ"/>
    <property type="match status" value="1"/>
</dbReference>
<dbReference type="InterPro" id="IPR035919">
    <property type="entry name" value="EAL_sf"/>
</dbReference>
<dbReference type="PROSITE" id="PS51833">
    <property type="entry name" value="HDOD"/>
    <property type="match status" value="1"/>
</dbReference>
<sequence>MNVLCKQAIYDRNGKVAFYEVFIQDSLTNKYPEGLDPLKATTMAIDTITELNPLRVGGGKLVFVNVPAIFLEASMFDLLSPEYVGIELVENRRLSNELFESINALLKKGFKFCIDDFGFEKIDYLPLLGKCHYVKINLKKSPYDMEELKEVISILKNLKKGLIAKNIETKEDYELAYQLGFNFFQGFLLSRPIRVRDTRTISYLKTTIFKLYKAIKNKDMKSIVDILEKDIGATYKFLKFLNFVYPTKIKDISKIEEAVRKLGLENIAKFTIVLALSEMFVEEDEVNLWKRSLFRASLAEKLAGIYAPHVKEKAYLAGLFSLAGEILGQNPEDVVKELMLDRDIVEAFERRLNEIGFILSLVELLEDSKNEKIINRVSKIINVDAQTVIQSIKDAERESSEILNSIT</sequence>
<dbReference type="InterPro" id="IPR013976">
    <property type="entry name" value="HDOD"/>
</dbReference>
<dbReference type="AlphaFoldDB" id="A0A285PAN6"/>
<reference evidence="4" key="1">
    <citation type="submission" date="2017-09" db="EMBL/GenBank/DDBJ databases">
        <authorList>
            <person name="Varghese N."/>
            <person name="Submissions S."/>
        </authorList>
    </citation>
    <scope>NUCLEOTIDE SEQUENCE [LARGE SCALE GENOMIC DNA]</scope>
    <source>
        <strain evidence="4">DSM 2913</strain>
    </source>
</reference>
<dbReference type="EMBL" id="OBEN01000017">
    <property type="protein sequence ID" value="SNZ16921.1"/>
    <property type="molecule type" value="Genomic_DNA"/>
</dbReference>
<dbReference type="PROSITE" id="PS50883">
    <property type="entry name" value="EAL"/>
    <property type="match status" value="1"/>
</dbReference>
<proteinExistence type="predicted"/>
<dbReference type="SUPFAM" id="SSF141868">
    <property type="entry name" value="EAL domain-like"/>
    <property type="match status" value="1"/>
</dbReference>
<protein>
    <submittedName>
        <fullName evidence="3">EAL and modified HD-GYP domain-containing signal transduction protein</fullName>
    </submittedName>
</protein>
<dbReference type="SMART" id="SM00052">
    <property type="entry name" value="EAL"/>
    <property type="match status" value="1"/>
</dbReference>
<dbReference type="OrthoDB" id="9721at2"/>
<feature type="domain" description="HDOD" evidence="2">
    <location>
        <begin position="198"/>
        <end position="387"/>
    </location>
</feature>
<evidence type="ECO:0000259" key="1">
    <source>
        <dbReference type="PROSITE" id="PS50883"/>
    </source>
</evidence>
<dbReference type="Gene3D" id="3.20.20.450">
    <property type="entry name" value="EAL domain"/>
    <property type="match status" value="1"/>
</dbReference>
<gene>
    <name evidence="3" type="ORF">SAMN06265353_1736</name>
</gene>
<dbReference type="RefSeq" id="WP_096603572.1">
    <property type="nucleotide sequence ID" value="NZ_OBEN01000017.1"/>
</dbReference>
<accession>A0A285PAN6</accession>
<evidence type="ECO:0000259" key="2">
    <source>
        <dbReference type="PROSITE" id="PS51833"/>
    </source>
</evidence>
<dbReference type="SUPFAM" id="SSF109604">
    <property type="entry name" value="HD-domain/PDEase-like"/>
    <property type="match status" value="1"/>
</dbReference>
<dbReference type="PANTHER" id="PTHR33525">
    <property type="match status" value="1"/>
</dbReference>